<dbReference type="Proteomes" id="UP000294820">
    <property type="component" value="Chromosome 1"/>
</dbReference>
<accession>A0A375AB60</accession>
<gene>
    <name evidence="3" type="primary">kdgM</name>
    <name evidence="3" type="ORF">DAQ1742_02464</name>
</gene>
<dbReference type="EMBL" id="LT615367">
    <property type="protein sequence ID" value="SLM63348.1"/>
    <property type="molecule type" value="Genomic_DNA"/>
</dbReference>
<keyword evidence="4" id="KW-1185">Reference proteome</keyword>
<feature type="signal peptide" evidence="2">
    <location>
        <begin position="1"/>
        <end position="20"/>
    </location>
</feature>
<dbReference type="Gene3D" id="2.40.160.40">
    <property type="entry name" value="monomeric porin ompg"/>
    <property type="match status" value="1"/>
</dbReference>
<name>A0A375AB60_9GAMM</name>
<dbReference type="RefSeq" id="WP_035341610.1">
    <property type="nucleotide sequence ID" value="NZ_LT615367.1"/>
</dbReference>
<dbReference type="PANTHER" id="PTHR38105:SF5">
    <property type="entry name" value="OUTER MEMBRANE PROTEIN"/>
    <property type="match status" value="1"/>
</dbReference>
<proteinExistence type="predicted"/>
<dbReference type="KEGG" id="daq:DAQ1742_02464"/>
<dbReference type="PANTHER" id="PTHR38105">
    <property type="entry name" value="OUTER MEMBRANE PROTEIN-RELATED-RELATED"/>
    <property type="match status" value="1"/>
</dbReference>
<sequence length="244" mass="27835">MKIKLLSLAIASLVSVNALAVSIDYRHEMTDNAKVGHKDRLLISHRFANGFGLSSEVKWAQSGRDNNPNKPFHEQVSNGTEVVASYVYKINDMFSIEPGLSLESDSNANNYRPYLRGKVNITEDLSASLRYRPYFKRMSGNINVVTNGVAKDTSESGYNLTANIAYNFLKDYSVEYELDYKHSTKAGSEYFQSDKENYKFEHDVKLAYKIDKNWKPYMAIGNVPGNKNTDERQTRYRVGLQYSF</sequence>
<evidence type="ECO:0000256" key="1">
    <source>
        <dbReference type="ARBA" id="ARBA00022729"/>
    </source>
</evidence>
<evidence type="ECO:0000313" key="3">
    <source>
        <dbReference type="EMBL" id="SLM63348.1"/>
    </source>
</evidence>
<dbReference type="Pfam" id="PF06178">
    <property type="entry name" value="KdgM"/>
    <property type="match status" value="1"/>
</dbReference>
<dbReference type="GO" id="GO:0009279">
    <property type="term" value="C:cell outer membrane"/>
    <property type="evidence" value="ECO:0007669"/>
    <property type="project" value="TreeGrafter"/>
</dbReference>
<feature type="chain" id="PRO_5016978831" evidence="2">
    <location>
        <begin position="21"/>
        <end position="244"/>
    </location>
</feature>
<dbReference type="GO" id="GO:0015772">
    <property type="term" value="P:oligosaccharide transport"/>
    <property type="evidence" value="ECO:0007669"/>
    <property type="project" value="TreeGrafter"/>
</dbReference>
<dbReference type="GO" id="GO:0015288">
    <property type="term" value="F:porin activity"/>
    <property type="evidence" value="ECO:0007669"/>
    <property type="project" value="TreeGrafter"/>
</dbReference>
<dbReference type="SUPFAM" id="SSF56935">
    <property type="entry name" value="Porins"/>
    <property type="match status" value="1"/>
</dbReference>
<dbReference type="AlphaFoldDB" id="A0A375AB60"/>
<organism evidence="3 4">
    <name type="scientific">Dickeya aquatica</name>
    <dbReference type="NCBI Taxonomy" id="1401087"/>
    <lineage>
        <taxon>Bacteria</taxon>
        <taxon>Pseudomonadati</taxon>
        <taxon>Pseudomonadota</taxon>
        <taxon>Gammaproteobacteria</taxon>
        <taxon>Enterobacterales</taxon>
        <taxon>Pectobacteriaceae</taxon>
        <taxon>Dickeya</taxon>
    </lineage>
</organism>
<dbReference type="InterPro" id="IPR053713">
    <property type="entry name" value="Bact_OM_Channel_sf"/>
</dbReference>
<evidence type="ECO:0000313" key="4">
    <source>
        <dbReference type="Proteomes" id="UP000294820"/>
    </source>
</evidence>
<protein>
    <submittedName>
        <fullName evidence="3">Oligogalacturonate specific porin</fullName>
    </submittedName>
</protein>
<keyword evidence="1 2" id="KW-0732">Signal</keyword>
<dbReference type="InterPro" id="IPR009331">
    <property type="entry name" value="Oligogalacturonate-sp_porin"/>
</dbReference>
<reference evidence="3 4" key="1">
    <citation type="submission" date="2016-09" db="EMBL/GenBank/DDBJ databases">
        <authorList>
            <person name="Reverchon S."/>
            <person name="Nasser W."/>
            <person name="Leonard S."/>
            <person name="Brochier C."/>
            <person name="Duprey A."/>
        </authorList>
    </citation>
    <scope>NUCLEOTIDE SEQUENCE [LARGE SCALE GENOMIC DNA]</scope>
    <source>
        <strain evidence="3 4">174/2</strain>
    </source>
</reference>
<evidence type="ECO:0000256" key="2">
    <source>
        <dbReference type="SAM" id="SignalP"/>
    </source>
</evidence>